<evidence type="ECO:0000256" key="1">
    <source>
        <dbReference type="SAM" id="MobiDB-lite"/>
    </source>
</evidence>
<protein>
    <submittedName>
        <fullName evidence="2">Uncharacterized protein</fullName>
    </submittedName>
</protein>
<dbReference type="PANTHER" id="PTHR14375:SF2">
    <property type="entry name" value="SIMILAR TO RIKEN CDNA 4931414P19"/>
    <property type="match status" value="1"/>
</dbReference>
<feature type="compositionally biased region" description="Basic and acidic residues" evidence="1">
    <location>
        <begin position="104"/>
        <end position="113"/>
    </location>
</feature>
<reference evidence="2" key="2">
    <citation type="submission" date="2025-08" db="UniProtKB">
        <authorList>
            <consortium name="Ensembl"/>
        </authorList>
    </citation>
    <scope>IDENTIFICATION</scope>
</reference>
<dbReference type="AlphaFoldDB" id="G3NQN4"/>
<feature type="compositionally biased region" description="Basic residues" evidence="1">
    <location>
        <begin position="432"/>
        <end position="441"/>
    </location>
</feature>
<dbReference type="GeneID" id="120808326"/>
<dbReference type="Proteomes" id="UP000007635">
    <property type="component" value="Chromosome XVIII"/>
</dbReference>
<feature type="region of interest" description="Disordered" evidence="1">
    <location>
        <begin position="43"/>
        <end position="113"/>
    </location>
</feature>
<proteinExistence type="predicted"/>
<dbReference type="RefSeq" id="XP_040017102.1">
    <property type="nucleotide sequence ID" value="XM_040161168.1"/>
</dbReference>
<dbReference type="Ensembl" id="ENSGACT00000007669.2">
    <property type="protein sequence ID" value="ENSGACP00000007650.2"/>
    <property type="gene ID" value="ENSGACG00000005795.2"/>
</dbReference>
<reference evidence="2 3" key="1">
    <citation type="journal article" date="2021" name="G3 (Bethesda)">
        <title>Improved contiguity of the threespine stickleback genome using long-read sequencing.</title>
        <authorList>
            <person name="Nath S."/>
            <person name="Shaw D.E."/>
            <person name="White M.A."/>
        </authorList>
    </citation>
    <scope>NUCLEOTIDE SEQUENCE [LARGE SCALE GENOMIC DNA]</scope>
    <source>
        <strain evidence="2 3">Lake Benthic</strain>
    </source>
</reference>
<accession>G3NQN4</accession>
<dbReference type="PANTHER" id="PTHR14375">
    <property type="entry name" value="SIMILAR TO RIKEN CDNA 4931414P19"/>
    <property type="match status" value="1"/>
</dbReference>
<dbReference type="Bgee" id="ENSGACG00000005795">
    <property type="expression patterns" value="Expressed in intestinal epithelial cell and 13 other cell types or tissues"/>
</dbReference>
<dbReference type="InParanoid" id="G3NQN4"/>
<evidence type="ECO:0000313" key="2">
    <source>
        <dbReference type="Ensembl" id="ENSGACP00000007650.2"/>
    </source>
</evidence>
<name>G3NQN4_GASAC</name>
<dbReference type="Pfam" id="PF15394">
    <property type="entry name" value="DUF4616"/>
    <property type="match status" value="1"/>
</dbReference>
<organism evidence="2 3">
    <name type="scientific">Gasterosteus aculeatus aculeatus</name>
    <name type="common">three-spined stickleback</name>
    <dbReference type="NCBI Taxonomy" id="481459"/>
    <lineage>
        <taxon>Eukaryota</taxon>
        <taxon>Metazoa</taxon>
        <taxon>Chordata</taxon>
        <taxon>Craniata</taxon>
        <taxon>Vertebrata</taxon>
        <taxon>Euteleostomi</taxon>
        <taxon>Actinopterygii</taxon>
        <taxon>Neopterygii</taxon>
        <taxon>Teleostei</taxon>
        <taxon>Neoteleostei</taxon>
        <taxon>Acanthomorphata</taxon>
        <taxon>Eupercaria</taxon>
        <taxon>Perciformes</taxon>
        <taxon>Cottioidei</taxon>
        <taxon>Gasterosteales</taxon>
        <taxon>Gasterosteidae</taxon>
        <taxon>Gasterosteus</taxon>
    </lineage>
</organism>
<feature type="compositionally biased region" description="Basic and acidic residues" evidence="1">
    <location>
        <begin position="77"/>
        <end position="95"/>
    </location>
</feature>
<feature type="region of interest" description="Disordered" evidence="1">
    <location>
        <begin position="431"/>
        <end position="450"/>
    </location>
</feature>
<dbReference type="KEGG" id="gat:120808326"/>
<reference evidence="2" key="3">
    <citation type="submission" date="2025-09" db="UniProtKB">
        <authorList>
            <consortium name="Ensembl"/>
        </authorList>
    </citation>
    <scope>IDENTIFICATION</scope>
</reference>
<dbReference type="GeneTree" id="ENSGT00940000182042"/>
<evidence type="ECO:0000313" key="3">
    <source>
        <dbReference type="Proteomes" id="UP000007635"/>
    </source>
</evidence>
<dbReference type="InterPro" id="IPR028101">
    <property type="entry name" value="DUF4616"/>
</dbReference>
<keyword evidence="3" id="KW-1185">Reference proteome</keyword>
<sequence>MEVLTPKKRPRRYCEHCNAELCHTQYFDHRKRYFKNGVWEKKPKRTRSEHAQSLLLSSHEPTGGSYVQPGVGEIDEGEIKSEDQEKEVTEEHGEMRPATGGSDNGEHHNHESADDQSINLFLDSCNPESVQDNQDLSCYVAASVKKEEESLDEEQSQVYPQIQDWRGNGSDQSISVKPEDLFNSPSTPLHGQQLLASPQTDEKKLLNALSGLSRQLQQQTADINERFAQLESSVLSRLLSIEERLAALESHNCAGGTDSKKKRRAHNPKIAEAVRRLHNSETNNRRYAPEQGLTSPHNEAVTSYLLREISASPDFDLDQDVIVSACKTYFETVRRSFRFSQPEHSLRAEAAKDSARSRARRKRLLESRQSVLADDEVELWKSATVELMSDEEDGVVGGVSGWIVRSPPFRSPELSELCAKLQSRLEATQKYRATHTRRLHNRPASEKREG</sequence>